<dbReference type="AlphaFoldDB" id="A0A1J9QI62"/>
<reference evidence="2 3" key="1">
    <citation type="submission" date="2015-08" db="EMBL/GenBank/DDBJ databases">
        <title>Emmonsia species relationships and genome sequence.</title>
        <authorList>
            <person name="Cuomo C.A."/>
            <person name="Schwartz I.S."/>
            <person name="Kenyon C."/>
            <person name="De Hoog G.S."/>
            <person name="Govender N.P."/>
            <person name="Botha A."/>
            <person name="Moreno L."/>
            <person name="De Vries M."/>
            <person name="Munoz J.F."/>
            <person name="Stielow J.B."/>
        </authorList>
    </citation>
    <scope>NUCLEOTIDE SEQUENCE [LARGE SCALE GENOMIC DNA]</scope>
    <source>
        <strain evidence="2 3">EI222</strain>
    </source>
</reference>
<comment type="caution">
    <text evidence="2">The sequence shown here is derived from an EMBL/GenBank/DDBJ whole genome shotgun (WGS) entry which is preliminary data.</text>
</comment>
<feature type="transmembrane region" description="Helical" evidence="1">
    <location>
        <begin position="98"/>
        <end position="122"/>
    </location>
</feature>
<keyword evidence="1" id="KW-0812">Transmembrane</keyword>
<evidence type="ECO:0000313" key="3">
    <source>
        <dbReference type="Proteomes" id="UP000242791"/>
    </source>
</evidence>
<dbReference type="OrthoDB" id="2142759at2759"/>
<evidence type="ECO:0000313" key="2">
    <source>
        <dbReference type="EMBL" id="OJD28169.1"/>
    </source>
</evidence>
<keyword evidence="3" id="KW-1185">Reference proteome</keyword>
<dbReference type="EMBL" id="LGTZ01000029">
    <property type="protein sequence ID" value="OJD28169.1"/>
    <property type="molecule type" value="Genomic_DNA"/>
</dbReference>
<keyword evidence="1" id="KW-1133">Transmembrane helix</keyword>
<evidence type="ECO:0000256" key="1">
    <source>
        <dbReference type="SAM" id="Phobius"/>
    </source>
</evidence>
<keyword evidence="1" id="KW-0472">Membrane</keyword>
<accession>A0A1J9QI62</accession>
<dbReference type="VEuPathDB" id="FungiDB:ACJ73_00430"/>
<dbReference type="STRING" id="1658174.A0A1J9QI62"/>
<name>A0A1J9QI62_9EURO</name>
<sequence length="280" mass="30543">MPIDRASWRNVRLYEASTGNFLGGTHINGSMIGANLLSILDGALLAVVDDHWSVKYRVSGVTIGPTNAASPCAWRIDIYSQTNRGTLDSLAIVYLVKWMHSVVVFTSAMGSVWYPVLWTLVLRRKRGLALKQLTYFRGPVKASGWRAITGGGLQTWTAQLESQAAIRSHIFSPNPFGLGGRTLDPVAVTHKTPTVSLMHYYVGIQTGSSNEHVRFASAAQFYTGISVVSQMKLIIVRTVKWECVHVRKQMMLLTSSSGATGTSRGDADITPRLLGKCCAA</sequence>
<proteinExistence type="predicted"/>
<organism evidence="2 3">
    <name type="scientific">Blastomyces percursus</name>
    <dbReference type="NCBI Taxonomy" id="1658174"/>
    <lineage>
        <taxon>Eukaryota</taxon>
        <taxon>Fungi</taxon>
        <taxon>Dikarya</taxon>
        <taxon>Ascomycota</taxon>
        <taxon>Pezizomycotina</taxon>
        <taxon>Eurotiomycetes</taxon>
        <taxon>Eurotiomycetidae</taxon>
        <taxon>Onygenales</taxon>
        <taxon>Ajellomycetaceae</taxon>
        <taxon>Blastomyces</taxon>
    </lineage>
</organism>
<protein>
    <submittedName>
        <fullName evidence="2">Uncharacterized protein</fullName>
    </submittedName>
</protein>
<dbReference type="Proteomes" id="UP000242791">
    <property type="component" value="Unassembled WGS sequence"/>
</dbReference>
<gene>
    <name evidence="2" type="ORF">ACJ73_00430</name>
</gene>